<evidence type="ECO:0000256" key="1">
    <source>
        <dbReference type="ARBA" id="ARBA00004496"/>
    </source>
</evidence>
<dbReference type="GO" id="GO:0005085">
    <property type="term" value="F:guanyl-nucleotide exchange factor activity"/>
    <property type="evidence" value="ECO:0007669"/>
    <property type="project" value="InterPro"/>
</dbReference>
<feature type="compositionally biased region" description="Low complexity" evidence="3">
    <location>
        <begin position="65"/>
        <end position="79"/>
    </location>
</feature>
<comment type="subcellular location">
    <subcellularLocation>
        <location evidence="1">Cytoplasm</location>
    </subcellularLocation>
</comment>
<evidence type="ECO:0000256" key="2">
    <source>
        <dbReference type="ARBA" id="ARBA00022490"/>
    </source>
</evidence>
<feature type="compositionally biased region" description="Basic residues" evidence="3">
    <location>
        <begin position="11"/>
        <end position="21"/>
    </location>
</feature>
<dbReference type="CDD" id="cd00160">
    <property type="entry name" value="RhoGEF"/>
    <property type="match status" value="1"/>
</dbReference>
<feature type="compositionally biased region" description="Basic and acidic residues" evidence="3">
    <location>
        <begin position="30"/>
        <end position="43"/>
    </location>
</feature>
<protein>
    <submittedName>
        <fullName evidence="6">Uncharacterized protein</fullName>
    </submittedName>
</protein>
<evidence type="ECO:0000313" key="6">
    <source>
        <dbReference type="EMBL" id="KAH8041069.1"/>
    </source>
</evidence>
<reference evidence="6" key="2">
    <citation type="submission" date="2021-09" db="EMBL/GenBank/DDBJ databases">
        <authorList>
            <person name="Jia N."/>
            <person name="Wang J."/>
            <person name="Shi W."/>
            <person name="Du L."/>
            <person name="Sun Y."/>
            <person name="Zhan W."/>
            <person name="Jiang J."/>
            <person name="Wang Q."/>
            <person name="Zhang B."/>
            <person name="Ji P."/>
            <person name="Sakyi L.B."/>
            <person name="Cui X."/>
            <person name="Yuan T."/>
            <person name="Jiang B."/>
            <person name="Yang W."/>
            <person name="Lam T.T.-Y."/>
            <person name="Chang Q."/>
            <person name="Ding S."/>
            <person name="Wang X."/>
            <person name="Zhu J."/>
            <person name="Ruan X."/>
            <person name="Zhao L."/>
            <person name="Wei J."/>
            <person name="Que T."/>
            <person name="Du C."/>
            <person name="Cheng J."/>
            <person name="Dai P."/>
            <person name="Han X."/>
            <person name="Huang E."/>
            <person name="Gao Y."/>
            <person name="Liu J."/>
            <person name="Shao H."/>
            <person name="Ye R."/>
            <person name="Li L."/>
            <person name="Wei W."/>
            <person name="Wang X."/>
            <person name="Wang C."/>
            <person name="Huo Q."/>
            <person name="Li W."/>
            <person name="Guo W."/>
            <person name="Chen H."/>
            <person name="Chen S."/>
            <person name="Zhou L."/>
            <person name="Zhou L."/>
            <person name="Ni X."/>
            <person name="Tian J."/>
            <person name="Zhou Y."/>
            <person name="Sheng Y."/>
            <person name="Liu T."/>
            <person name="Pan Y."/>
            <person name="Xia L."/>
            <person name="Li J."/>
            <person name="Zhao F."/>
            <person name="Cao W."/>
        </authorList>
    </citation>
    <scope>NUCLEOTIDE SEQUENCE</scope>
    <source>
        <strain evidence="6">Rmic-2018</strain>
        <tissue evidence="6">Larvae</tissue>
    </source>
</reference>
<feature type="domain" description="DH" evidence="5">
    <location>
        <begin position="340"/>
        <end position="531"/>
    </location>
</feature>
<feature type="domain" description="PH" evidence="4">
    <location>
        <begin position="676"/>
        <end position="712"/>
    </location>
</feature>
<keyword evidence="7" id="KW-1185">Reference proteome</keyword>
<dbReference type="PANTHER" id="PTHR46006">
    <property type="entry name" value="RHO GUANINE NUCLEOTIDE EXCHANGE FACTOR AT 64C, ISOFORM A"/>
    <property type="match status" value="1"/>
</dbReference>
<dbReference type="SUPFAM" id="SSF50729">
    <property type="entry name" value="PH domain-like"/>
    <property type="match status" value="1"/>
</dbReference>
<sequence length="735" mass="82533">MRLERVAKGSTRQRRQQKKKSSTGLYGADEEIRSAFKMREMEKKSRKQPNDSLVEGDATTEQAASSGTVMVTTQTSTGTRVLISSHGRLSGSYPVRRSPAKRRPRMRHSAPQLDGDSARALFAPLSLVPTADARQRRPTPTKESTSTFYVSLSSSSSSGELKSEEESDLPVVGRSSEDEDEPVYADTLPTAVCPPTPDGPIYDDCEVPPEPVYEELPDHPPQLREKKLLSFESPQKSFFEGASKADILGYLEDAKERGLENLVGDTVSFEALAEDAALDKIPTGADVERNDSGIGGDRYSEPLDPPAAGNNEEQRCADCDQQVTLEEELVCPKCEKKRTERREIITEIVQTEIKYGHDLRIVKEEFYKPIETAGLLTKLQLEEIFLNLDELIEVNASFSEKLQDALDIASEQGDEEYTTVDIGKLFLGATGMLQAFQTYCVRQASASLSLMAQEKEKELLRIFLRVSQMENTLLRRMNLAAFLMAPVQRVTKYPLLLNRLFKVTPYSHQDRESLRDAQLQVQLHLERINQLTREGNPTKIWRRISSISVNPRRAQNNVGVGSIKLRKMALDLLKWNRDETRFVLAGRLLVAELPASGSSGRGVRFAALHGLLAVLGRPNSNYRPDLAHDNSLLFPRNTGIRDGALLLAKEKAGKFVLPREPLSLGSCIISCDPELKDCFEIQEYTSKEGFLFKAENSMETREWLKQLRYHAKDLGSWRRRRNGMANIMINGMDRY</sequence>
<evidence type="ECO:0000259" key="5">
    <source>
        <dbReference type="PROSITE" id="PS50010"/>
    </source>
</evidence>
<evidence type="ECO:0000313" key="7">
    <source>
        <dbReference type="Proteomes" id="UP000821866"/>
    </source>
</evidence>
<proteinExistence type="predicted"/>
<dbReference type="CDD" id="cd00821">
    <property type="entry name" value="PH"/>
    <property type="match status" value="1"/>
</dbReference>
<comment type="caution">
    <text evidence="6">The sequence shown here is derived from an EMBL/GenBank/DDBJ whole genome shotgun (WGS) entry which is preliminary data.</text>
</comment>
<dbReference type="GO" id="GO:0035025">
    <property type="term" value="P:positive regulation of Rho protein signal transduction"/>
    <property type="evidence" value="ECO:0007669"/>
    <property type="project" value="TreeGrafter"/>
</dbReference>
<feature type="region of interest" description="Disordered" evidence="3">
    <location>
        <begin position="126"/>
        <end position="182"/>
    </location>
</feature>
<dbReference type="EMBL" id="JABSTU010000001">
    <property type="protein sequence ID" value="KAH8041069.1"/>
    <property type="molecule type" value="Genomic_DNA"/>
</dbReference>
<dbReference type="AlphaFoldDB" id="A0A9J6F4D8"/>
<dbReference type="Pfam" id="PF00621">
    <property type="entry name" value="RhoGEF"/>
    <property type="match status" value="1"/>
</dbReference>
<dbReference type="PANTHER" id="PTHR46006:SF5">
    <property type="entry name" value="DH DOMAIN-CONTAINING PROTEIN"/>
    <property type="match status" value="1"/>
</dbReference>
<dbReference type="GO" id="GO:0031097">
    <property type="term" value="C:medial cortex"/>
    <property type="evidence" value="ECO:0007669"/>
    <property type="project" value="UniProtKB-ARBA"/>
</dbReference>
<dbReference type="SMART" id="SM00233">
    <property type="entry name" value="PH"/>
    <property type="match status" value="1"/>
</dbReference>
<dbReference type="Proteomes" id="UP000821866">
    <property type="component" value="Chromosome 1"/>
</dbReference>
<dbReference type="VEuPathDB" id="VectorBase:LOC119159522"/>
<reference evidence="6" key="1">
    <citation type="journal article" date="2020" name="Cell">
        <title>Large-Scale Comparative Analyses of Tick Genomes Elucidate Their Genetic Diversity and Vector Capacities.</title>
        <authorList>
            <consortium name="Tick Genome and Microbiome Consortium (TIGMIC)"/>
            <person name="Jia N."/>
            <person name="Wang J."/>
            <person name="Shi W."/>
            <person name="Du L."/>
            <person name="Sun Y."/>
            <person name="Zhan W."/>
            <person name="Jiang J.F."/>
            <person name="Wang Q."/>
            <person name="Zhang B."/>
            <person name="Ji P."/>
            <person name="Bell-Sakyi L."/>
            <person name="Cui X.M."/>
            <person name="Yuan T.T."/>
            <person name="Jiang B.G."/>
            <person name="Yang W.F."/>
            <person name="Lam T.T."/>
            <person name="Chang Q.C."/>
            <person name="Ding S.J."/>
            <person name="Wang X.J."/>
            <person name="Zhu J.G."/>
            <person name="Ruan X.D."/>
            <person name="Zhao L."/>
            <person name="Wei J.T."/>
            <person name="Ye R.Z."/>
            <person name="Que T.C."/>
            <person name="Du C.H."/>
            <person name="Zhou Y.H."/>
            <person name="Cheng J.X."/>
            <person name="Dai P.F."/>
            <person name="Guo W.B."/>
            <person name="Han X.H."/>
            <person name="Huang E.J."/>
            <person name="Li L.F."/>
            <person name="Wei W."/>
            <person name="Gao Y.C."/>
            <person name="Liu J.Z."/>
            <person name="Shao H.Z."/>
            <person name="Wang X."/>
            <person name="Wang C.C."/>
            <person name="Yang T.C."/>
            <person name="Huo Q.B."/>
            <person name="Li W."/>
            <person name="Chen H.Y."/>
            <person name="Chen S.E."/>
            <person name="Zhou L.G."/>
            <person name="Ni X.B."/>
            <person name="Tian J.H."/>
            <person name="Sheng Y."/>
            <person name="Liu T."/>
            <person name="Pan Y.S."/>
            <person name="Xia L.Y."/>
            <person name="Li J."/>
            <person name="Zhao F."/>
            <person name="Cao W.C."/>
        </authorList>
    </citation>
    <scope>NUCLEOTIDE SEQUENCE</scope>
    <source>
        <strain evidence="6">Rmic-2018</strain>
    </source>
</reference>
<gene>
    <name evidence="6" type="ORF">HPB51_013729</name>
</gene>
<dbReference type="InterPro" id="IPR000219">
    <property type="entry name" value="DH_dom"/>
</dbReference>
<dbReference type="SMART" id="SM00325">
    <property type="entry name" value="RhoGEF"/>
    <property type="match status" value="1"/>
</dbReference>
<feature type="compositionally biased region" description="Basic residues" evidence="3">
    <location>
        <begin position="98"/>
        <end position="108"/>
    </location>
</feature>
<dbReference type="InterPro" id="IPR001849">
    <property type="entry name" value="PH_domain"/>
</dbReference>
<evidence type="ECO:0000256" key="3">
    <source>
        <dbReference type="SAM" id="MobiDB-lite"/>
    </source>
</evidence>
<organism evidence="6 7">
    <name type="scientific">Rhipicephalus microplus</name>
    <name type="common">Cattle tick</name>
    <name type="synonym">Boophilus microplus</name>
    <dbReference type="NCBI Taxonomy" id="6941"/>
    <lineage>
        <taxon>Eukaryota</taxon>
        <taxon>Metazoa</taxon>
        <taxon>Ecdysozoa</taxon>
        <taxon>Arthropoda</taxon>
        <taxon>Chelicerata</taxon>
        <taxon>Arachnida</taxon>
        <taxon>Acari</taxon>
        <taxon>Parasitiformes</taxon>
        <taxon>Ixodida</taxon>
        <taxon>Ixodoidea</taxon>
        <taxon>Ixodidae</taxon>
        <taxon>Rhipicephalinae</taxon>
        <taxon>Rhipicephalus</taxon>
        <taxon>Boophilus</taxon>
    </lineage>
</organism>
<dbReference type="PROSITE" id="PS50003">
    <property type="entry name" value="PH_DOMAIN"/>
    <property type="match status" value="1"/>
</dbReference>
<accession>A0A9J6F4D8</accession>
<dbReference type="FunFam" id="1.20.900.10:FF:000038">
    <property type="entry name" value="Myosin-M heavy chain"/>
    <property type="match status" value="1"/>
</dbReference>
<name>A0A9J6F4D8_RHIMP</name>
<dbReference type="InterPro" id="IPR035899">
    <property type="entry name" value="DBL_dom_sf"/>
</dbReference>
<dbReference type="InterPro" id="IPR051480">
    <property type="entry name" value="Endocytic_GEF_Adapter"/>
</dbReference>
<feature type="compositionally biased region" description="Low complexity" evidence="3">
    <location>
        <begin position="143"/>
        <end position="160"/>
    </location>
</feature>
<evidence type="ECO:0000259" key="4">
    <source>
        <dbReference type="PROSITE" id="PS50003"/>
    </source>
</evidence>
<keyword evidence="2" id="KW-0963">Cytoplasm</keyword>
<dbReference type="SUPFAM" id="SSF48065">
    <property type="entry name" value="DBL homology domain (DH-domain)"/>
    <property type="match status" value="1"/>
</dbReference>
<feature type="region of interest" description="Disordered" evidence="3">
    <location>
        <begin position="1"/>
        <end position="112"/>
    </location>
</feature>
<dbReference type="PROSITE" id="PS50010">
    <property type="entry name" value="DH_2"/>
    <property type="match status" value="1"/>
</dbReference>
<dbReference type="Gene3D" id="1.20.900.10">
    <property type="entry name" value="Dbl homology (DH) domain"/>
    <property type="match status" value="1"/>
</dbReference>